<evidence type="ECO:0000256" key="6">
    <source>
        <dbReference type="ARBA" id="ARBA00038076"/>
    </source>
</evidence>
<evidence type="ECO:0000256" key="7">
    <source>
        <dbReference type="SAM" id="Phobius"/>
    </source>
</evidence>
<keyword evidence="2" id="KW-1003">Cell membrane</keyword>
<dbReference type="InterPro" id="IPR050250">
    <property type="entry name" value="Macrolide_Exporter_MacB"/>
</dbReference>
<dbReference type="PANTHER" id="PTHR30572:SF4">
    <property type="entry name" value="ABC TRANSPORTER PERMEASE YTRF"/>
    <property type="match status" value="1"/>
</dbReference>
<feature type="domain" description="ABC3 transporter permease C-terminal" evidence="8">
    <location>
        <begin position="317"/>
        <end position="425"/>
    </location>
</feature>
<feature type="transmembrane region" description="Helical" evidence="7">
    <location>
        <begin position="312"/>
        <end position="334"/>
    </location>
</feature>
<feature type="transmembrane region" description="Helical" evidence="7">
    <location>
        <begin position="447"/>
        <end position="467"/>
    </location>
</feature>
<evidence type="ECO:0000259" key="8">
    <source>
        <dbReference type="Pfam" id="PF02687"/>
    </source>
</evidence>
<feature type="transmembrane region" description="Helical" evidence="7">
    <location>
        <begin position="994"/>
        <end position="1021"/>
    </location>
</feature>
<protein>
    <recommendedName>
        <fullName evidence="8">ABC3 transporter permease C-terminal domain-containing protein</fullName>
    </recommendedName>
</protein>
<dbReference type="PANTHER" id="PTHR30572">
    <property type="entry name" value="MEMBRANE COMPONENT OF TRANSPORTER-RELATED"/>
    <property type="match status" value="1"/>
</dbReference>
<dbReference type="GO" id="GO:0005886">
    <property type="term" value="C:plasma membrane"/>
    <property type="evidence" value="ECO:0007669"/>
    <property type="project" value="UniProtKB-SubCell"/>
</dbReference>
<reference evidence="9 10" key="1">
    <citation type="submission" date="2021-01" db="EMBL/GenBank/DDBJ databases">
        <title>Whole genome shotgun sequence of Catellatospora coxensis NBRC 107359.</title>
        <authorList>
            <person name="Komaki H."/>
            <person name="Tamura T."/>
        </authorList>
    </citation>
    <scope>NUCLEOTIDE SEQUENCE [LARGE SCALE GENOMIC DNA]</scope>
    <source>
        <strain evidence="9 10">NBRC 107359</strain>
    </source>
</reference>
<keyword evidence="4 7" id="KW-1133">Transmembrane helix</keyword>
<feature type="transmembrane region" description="Helical" evidence="7">
    <location>
        <begin position="940"/>
        <end position="959"/>
    </location>
</feature>
<dbReference type="EMBL" id="BONI01000140">
    <property type="protein sequence ID" value="GIG11481.1"/>
    <property type="molecule type" value="Genomic_DNA"/>
</dbReference>
<feature type="transmembrane region" description="Helical" evidence="7">
    <location>
        <begin position="1041"/>
        <end position="1063"/>
    </location>
</feature>
<feature type="transmembrane region" description="Helical" evidence="7">
    <location>
        <begin position="402"/>
        <end position="426"/>
    </location>
</feature>
<evidence type="ECO:0000256" key="1">
    <source>
        <dbReference type="ARBA" id="ARBA00004651"/>
    </source>
</evidence>
<comment type="similarity">
    <text evidence="6">Belongs to the ABC-4 integral membrane protein family.</text>
</comment>
<dbReference type="Proteomes" id="UP000630887">
    <property type="component" value="Unassembled WGS sequence"/>
</dbReference>
<gene>
    <name evidence="9" type="ORF">Cco03nite_81810</name>
</gene>
<evidence type="ECO:0000256" key="5">
    <source>
        <dbReference type="ARBA" id="ARBA00023136"/>
    </source>
</evidence>
<keyword evidence="3 7" id="KW-0812">Transmembrane</keyword>
<feature type="transmembrane region" description="Helical" evidence="7">
    <location>
        <begin position="487"/>
        <end position="507"/>
    </location>
</feature>
<evidence type="ECO:0000256" key="4">
    <source>
        <dbReference type="ARBA" id="ARBA00022989"/>
    </source>
</evidence>
<dbReference type="InterPro" id="IPR003838">
    <property type="entry name" value="ABC3_permease_C"/>
</dbReference>
<keyword evidence="5 7" id="KW-0472">Membrane</keyword>
<dbReference type="Pfam" id="PF02687">
    <property type="entry name" value="FtsX"/>
    <property type="match status" value="2"/>
</dbReference>
<name>A0A8J3LAH7_9ACTN</name>
<organism evidence="9 10">
    <name type="scientific">Catellatospora coxensis</name>
    <dbReference type="NCBI Taxonomy" id="310354"/>
    <lineage>
        <taxon>Bacteria</taxon>
        <taxon>Bacillati</taxon>
        <taxon>Actinomycetota</taxon>
        <taxon>Actinomycetes</taxon>
        <taxon>Micromonosporales</taxon>
        <taxon>Micromonosporaceae</taxon>
        <taxon>Catellatospora</taxon>
    </lineage>
</organism>
<keyword evidence="10" id="KW-1185">Reference proteome</keyword>
<comment type="caution">
    <text evidence="9">The sequence shown here is derived from an EMBL/GenBank/DDBJ whole genome shotgun (WGS) entry which is preliminary data.</text>
</comment>
<sequence>MLARRRAYSAKGLLTAAAAAALISTTLLVGLASYSGAVIEAGGRAAVAAAPPDERAVQVRLPSRTGGSGWSSTGAEVDKSFSEQTWQATDAKLRESFTARFAGTQVGFGSAGYASGLRFTSDTGDATADSYGVVYARVMFLDDLAEHARLVSGTWPAAGSNPQQVVVGEAAAQALGLQAGSEVSFANGITKKNQRVVVSGVFAANREDDPYWLLVPEMAEGVEAGRSTYGPLVLPRADFFRDWSYLGNSGWVVTPDLSRAELPQLIAARDAVENLPEVTKELGYGDGGQAGSHLDRLVDRIQQASLVGRSDLLTPLLLISILGGYALLLLAALLTEGRRAETALLRARGASRGQLAGLAAREALLIAGPAAVLAPLLVAPLLGLVERLPALRNVSLRLEAGVTPTTVAVAAAAGLGCVLAMLLPAMRGGGTYVADLAARSRPSRAAAAQRTGLDLALIGFAGLAWFQLQQYESPLSGVAGTLGIDPLLASAGPLGVLAGAVLALRLLPPLTRLLERRVDRRPWFAAQLGVWQAGRRPHAGPVLLLALSVAVSTLAWTLAATARQSQVDQADHTAGADLRLVETAWSVPPARVDQLAALPGVTTALPAWRTRMDTGEKATPTTVLALDTAAAGDVLRLRSDLGDAPAQLAAVAAASHRQPGVDLPEGTTAVRGSLRITDPDGEWIARPRDVTALLLTDEHGAIHQVPLAGDEGSDAHAFEAALPRTPRLRLTGFAVEGPEMPGGVTIVWQLSGLATVGAGGSATPLKLDGEGMTWGPPTSSLSVQQRVEGDTARVELTSAGGFGEIPRYAFSLRPVSDQLTVPALATPEALASLHTEVGAKLAIPLWGSSNVDVHIVGQLTALPGGVDPAALLVDMPSLSTHFQQSGWRQPNITEWWVQTDPARHAEAATAAGPLPNLQTVDRKALAVHAADDPFGVGARIALFIAALGAIGLALVGVAVDVRATARRRVAELAVLNTLGAPPSLLARALMIEQAFLAGLGVAVGLVVGLLVARTTGPLVILTPSASRPVPPALTTTDWLPVLGTAAALLAVTLVMAGLVATTMRQRLAAAQLRIGADR</sequence>
<evidence type="ECO:0000313" key="10">
    <source>
        <dbReference type="Proteomes" id="UP000630887"/>
    </source>
</evidence>
<feature type="domain" description="ABC3 transporter permease C-terminal" evidence="8">
    <location>
        <begin position="944"/>
        <end position="1060"/>
    </location>
</feature>
<feature type="transmembrane region" description="Helical" evidence="7">
    <location>
        <begin position="355"/>
        <end position="382"/>
    </location>
</feature>
<dbReference type="GO" id="GO:0022857">
    <property type="term" value="F:transmembrane transporter activity"/>
    <property type="evidence" value="ECO:0007669"/>
    <property type="project" value="TreeGrafter"/>
</dbReference>
<dbReference type="AlphaFoldDB" id="A0A8J3LAH7"/>
<evidence type="ECO:0000256" key="2">
    <source>
        <dbReference type="ARBA" id="ARBA00022475"/>
    </source>
</evidence>
<evidence type="ECO:0000313" key="9">
    <source>
        <dbReference type="EMBL" id="GIG11481.1"/>
    </source>
</evidence>
<accession>A0A8J3LAH7</accession>
<evidence type="ECO:0000256" key="3">
    <source>
        <dbReference type="ARBA" id="ARBA00022692"/>
    </source>
</evidence>
<feature type="transmembrane region" description="Helical" evidence="7">
    <location>
        <begin position="542"/>
        <end position="559"/>
    </location>
</feature>
<dbReference type="RefSeq" id="WP_203699425.1">
    <property type="nucleotide sequence ID" value="NZ_BONI01000140.1"/>
</dbReference>
<proteinExistence type="inferred from homology"/>
<comment type="subcellular location">
    <subcellularLocation>
        <location evidence="1">Cell membrane</location>
        <topology evidence="1">Multi-pass membrane protein</topology>
    </subcellularLocation>
</comment>